<sequence length="93" mass="10655">MIKERPWLLFFLLAVFCLLFLLDVSIGIAKSLWAQPWVIGWLADQLGRVPNSEQSIFNGLKMPKSGKTALNCLTIFQYYLHNLPCFAGDLVYF</sequence>
<reference evidence="1" key="1">
    <citation type="submission" date="2016-06" db="EMBL/GenBank/DDBJ databases">
        <title>Draft genome of Moraxella osloensis CCUG 67237.</title>
        <authorList>
            <person name="Salva-Serra F."/>
            <person name="Engstrom-Jakobsson H."/>
            <person name="Thorell K."/>
            <person name="Gonzales-Siles L."/>
            <person name="Karlsson R."/>
            <person name="Boulund F."/>
            <person name="Engstrand L."/>
            <person name="Kristiansson E."/>
            <person name="Moore E."/>
        </authorList>
    </citation>
    <scope>NUCLEOTIDE SEQUENCE [LARGE SCALE GENOMIC DNA]</scope>
    <source>
        <strain evidence="1">CCUG 67237</strain>
    </source>
</reference>
<protein>
    <submittedName>
        <fullName evidence="1">Uncharacterized protein</fullName>
    </submittedName>
</protein>
<organism evidence="1">
    <name type="scientific">Faucicola osloensis</name>
    <name type="common">Moraxella osloensis</name>
    <dbReference type="NCBI Taxonomy" id="34062"/>
    <lineage>
        <taxon>Bacteria</taxon>
        <taxon>Pseudomonadati</taxon>
        <taxon>Pseudomonadota</taxon>
        <taxon>Gammaproteobacteria</taxon>
        <taxon>Moraxellales</taxon>
        <taxon>Moraxellaceae</taxon>
        <taxon>Faucicola</taxon>
    </lineage>
</organism>
<accession>A0AA91J9F8</accession>
<dbReference type="EMBL" id="LZMT01000034">
    <property type="protein sequence ID" value="OBX62419.1"/>
    <property type="molecule type" value="Genomic_DNA"/>
</dbReference>
<dbReference type="AlphaFoldDB" id="A0AA91J9F8"/>
<comment type="caution">
    <text evidence="1">The sequence shown here is derived from an EMBL/GenBank/DDBJ whole genome shotgun (WGS) entry which is preliminary data.</text>
</comment>
<gene>
    <name evidence="1" type="ORF">A9299_04295</name>
</gene>
<proteinExistence type="predicted"/>
<evidence type="ECO:0000313" key="1">
    <source>
        <dbReference type="EMBL" id="OBX62419.1"/>
    </source>
</evidence>
<name>A0AA91J9F8_FAUOS</name>